<name>A0A438GQM6_VITVI</name>
<reference evidence="1 2" key="1">
    <citation type="journal article" date="2018" name="PLoS Genet.">
        <title>Population sequencing reveals clonal diversity and ancestral inbreeding in the grapevine cultivar Chardonnay.</title>
        <authorList>
            <person name="Roach M.J."/>
            <person name="Johnson D.L."/>
            <person name="Bohlmann J."/>
            <person name="van Vuuren H.J."/>
            <person name="Jones S.J."/>
            <person name="Pretorius I.S."/>
            <person name="Schmidt S.A."/>
            <person name="Borneman A.R."/>
        </authorList>
    </citation>
    <scope>NUCLEOTIDE SEQUENCE [LARGE SCALE GENOMIC DNA]</scope>
    <source>
        <strain evidence="2">cv. Chardonnay</strain>
        <tissue evidence="1">Leaf</tissue>
    </source>
</reference>
<dbReference type="EMBL" id="QGNW01000368">
    <property type="protein sequence ID" value="RVW74504.1"/>
    <property type="molecule type" value="Genomic_DNA"/>
</dbReference>
<proteinExistence type="predicted"/>
<comment type="caution">
    <text evidence="1">The sequence shown here is derived from an EMBL/GenBank/DDBJ whole genome shotgun (WGS) entry which is preliminary data.</text>
</comment>
<dbReference type="PANTHER" id="PTHR11439:SF470">
    <property type="entry name" value="CYSTEINE-RICH RLK (RECEPTOR-LIKE PROTEIN KINASE) 8"/>
    <property type="match status" value="1"/>
</dbReference>
<protein>
    <submittedName>
        <fullName evidence="1">Retrovirus-related Pol polyprotein from transposon RE1</fullName>
    </submittedName>
</protein>
<dbReference type="PANTHER" id="PTHR11439">
    <property type="entry name" value="GAG-POL-RELATED RETROTRANSPOSON"/>
    <property type="match status" value="1"/>
</dbReference>
<dbReference type="Proteomes" id="UP000288805">
    <property type="component" value="Unassembled WGS sequence"/>
</dbReference>
<gene>
    <name evidence="1" type="primary">RE1_3244</name>
    <name evidence="1" type="ORF">CK203_053778</name>
</gene>
<dbReference type="AlphaFoldDB" id="A0A438GQM6"/>
<evidence type="ECO:0000313" key="1">
    <source>
        <dbReference type="EMBL" id="RVW74504.1"/>
    </source>
</evidence>
<organism evidence="1 2">
    <name type="scientific">Vitis vinifera</name>
    <name type="common">Grape</name>
    <dbReference type="NCBI Taxonomy" id="29760"/>
    <lineage>
        <taxon>Eukaryota</taxon>
        <taxon>Viridiplantae</taxon>
        <taxon>Streptophyta</taxon>
        <taxon>Embryophyta</taxon>
        <taxon>Tracheophyta</taxon>
        <taxon>Spermatophyta</taxon>
        <taxon>Magnoliopsida</taxon>
        <taxon>eudicotyledons</taxon>
        <taxon>Gunneridae</taxon>
        <taxon>Pentapetalae</taxon>
        <taxon>rosids</taxon>
        <taxon>Vitales</taxon>
        <taxon>Vitaceae</taxon>
        <taxon>Viteae</taxon>
        <taxon>Vitis</taxon>
    </lineage>
</organism>
<evidence type="ECO:0000313" key="2">
    <source>
        <dbReference type="Proteomes" id="UP000288805"/>
    </source>
</evidence>
<sequence>MSSKHHSSLVCESSTVTNLPLSQVPVLPSKPILVIKPVSKPLALVLNESEPCTPPNARVNAKEKQVQSSTRPLQIAQEGKLKVISDTNDHDLPMTLRKGTRTCTHHPIYLFMSYNKLSTTHKSFLTHLNTVSIPKTLSKALGHGKWREAMRVQMDALATWDLVELPRGKAPVGCRWLFIVKCKADGILKRPDMAYAVSVVSQFMHNPKEIHLLVVYRIPQYLKGTLRGGILFKGKKLTLDDYINANYVGSMVDKRSTSGYCTYLGGNLMT</sequence>
<accession>A0A438GQM6</accession>